<accession>A0A1W2TX53</accession>
<keyword evidence="2 6" id="KW-0812">Transmembrane</keyword>
<organism evidence="8">
    <name type="scientific">Rosellinia necatrix</name>
    <name type="common">White root-rot fungus</name>
    <dbReference type="NCBI Taxonomy" id="77044"/>
    <lineage>
        <taxon>Eukaryota</taxon>
        <taxon>Fungi</taxon>
        <taxon>Dikarya</taxon>
        <taxon>Ascomycota</taxon>
        <taxon>Pezizomycotina</taxon>
        <taxon>Sordariomycetes</taxon>
        <taxon>Xylariomycetidae</taxon>
        <taxon>Xylariales</taxon>
        <taxon>Xylariaceae</taxon>
        <taxon>Rosellinia</taxon>
    </lineage>
</organism>
<dbReference type="STRING" id="77044.A0A1W2TX53"/>
<comment type="similarity">
    <text evidence="5">Belongs to the SAT4 family.</text>
</comment>
<feature type="transmembrane region" description="Helical" evidence="6">
    <location>
        <begin position="112"/>
        <end position="135"/>
    </location>
</feature>
<feature type="transmembrane region" description="Helical" evidence="6">
    <location>
        <begin position="73"/>
        <end position="92"/>
    </location>
</feature>
<gene>
    <name evidence="8" type="ORF">SAMD00023353_11600130</name>
</gene>
<dbReference type="InterPro" id="IPR049326">
    <property type="entry name" value="Rhodopsin_dom_fungi"/>
</dbReference>
<evidence type="ECO:0000313" key="9">
    <source>
        <dbReference type="Proteomes" id="UP000054516"/>
    </source>
</evidence>
<evidence type="ECO:0000256" key="3">
    <source>
        <dbReference type="ARBA" id="ARBA00022989"/>
    </source>
</evidence>
<protein>
    <submittedName>
        <fullName evidence="8">Putative FAD-binding oxidoreductase</fullName>
    </submittedName>
</protein>
<evidence type="ECO:0000259" key="7">
    <source>
        <dbReference type="Pfam" id="PF20684"/>
    </source>
</evidence>
<dbReference type="OMA" id="LIYWGIV"/>
<evidence type="ECO:0000256" key="4">
    <source>
        <dbReference type="ARBA" id="ARBA00023136"/>
    </source>
</evidence>
<evidence type="ECO:0000256" key="2">
    <source>
        <dbReference type="ARBA" id="ARBA00022692"/>
    </source>
</evidence>
<dbReference type="InterPro" id="IPR052337">
    <property type="entry name" value="SAT4-like"/>
</dbReference>
<evidence type="ECO:0000256" key="5">
    <source>
        <dbReference type="ARBA" id="ARBA00038359"/>
    </source>
</evidence>
<dbReference type="PANTHER" id="PTHR33048:SF47">
    <property type="entry name" value="INTEGRAL MEMBRANE PROTEIN-RELATED"/>
    <property type="match status" value="1"/>
</dbReference>
<evidence type="ECO:0000256" key="1">
    <source>
        <dbReference type="ARBA" id="ARBA00004141"/>
    </source>
</evidence>
<dbReference type="OrthoDB" id="5342292at2759"/>
<dbReference type="PANTHER" id="PTHR33048">
    <property type="entry name" value="PTH11-LIKE INTEGRAL MEMBRANE PROTEIN (AFU_ORTHOLOGUE AFUA_5G11245)"/>
    <property type="match status" value="1"/>
</dbReference>
<feature type="transmembrane region" description="Helical" evidence="6">
    <location>
        <begin position="39"/>
        <end position="61"/>
    </location>
</feature>
<evidence type="ECO:0000256" key="6">
    <source>
        <dbReference type="SAM" id="Phobius"/>
    </source>
</evidence>
<keyword evidence="4 6" id="KW-0472">Membrane</keyword>
<dbReference type="GO" id="GO:0016020">
    <property type="term" value="C:membrane"/>
    <property type="evidence" value="ECO:0007669"/>
    <property type="project" value="UniProtKB-SubCell"/>
</dbReference>
<name>A0A1W2TX53_ROSNE</name>
<sequence>MQMSDSLGSPLIDLCAFPAAAHPDGLPPNFNNPTSLKPTIIAISAITAAISLTTTAGRLYVNRNCLMVADYTSILALILDYATTGVILSISRSYRHQWNVPACWIDVTYAKIVFAEVLLVGPSLFVSKAAIFLLYRQLFSVEKRIQLAVKIGLVVSFIAYFATTLVFIYFEAPHKGETWEDLITPEGSTRTRSAVPSGVTLGSFSILIDLYIFILPLPTLYRLNLALSKKIQLIALFATASFGIIASVVCVVYRTKLLGPNDSTWTSGNVAIAIIVENNVAVTVGSLPAFTHFLRLHVADTAIYRRLRSKFNSPLSSQNIGPRSEDPSQEPVWTFGKGKRPREYHELSDSAILKTDITTARSVATTTDPHQDQISYTIGLTQAEETFQSLESLNGK</sequence>
<dbReference type="EMBL" id="DF977561">
    <property type="protein sequence ID" value="GAP93274.2"/>
    <property type="molecule type" value="Genomic_DNA"/>
</dbReference>
<comment type="subcellular location">
    <subcellularLocation>
        <location evidence="1">Membrane</location>
        <topology evidence="1">Multi-pass membrane protein</topology>
    </subcellularLocation>
</comment>
<proteinExistence type="inferred from homology"/>
<feature type="transmembrane region" description="Helical" evidence="6">
    <location>
        <begin position="147"/>
        <end position="170"/>
    </location>
</feature>
<dbReference type="Proteomes" id="UP000054516">
    <property type="component" value="Unassembled WGS sequence"/>
</dbReference>
<feature type="transmembrane region" description="Helical" evidence="6">
    <location>
        <begin position="233"/>
        <end position="254"/>
    </location>
</feature>
<dbReference type="AlphaFoldDB" id="A0A1W2TX53"/>
<keyword evidence="3 6" id="KW-1133">Transmembrane helix</keyword>
<keyword evidence="9" id="KW-1185">Reference proteome</keyword>
<reference evidence="8" key="1">
    <citation type="submission" date="2016-03" db="EMBL/GenBank/DDBJ databases">
        <title>Draft genome sequence of Rosellinia necatrix.</title>
        <authorList>
            <person name="Kanematsu S."/>
        </authorList>
    </citation>
    <scope>NUCLEOTIDE SEQUENCE [LARGE SCALE GENOMIC DNA]</scope>
    <source>
        <strain evidence="8">W97</strain>
    </source>
</reference>
<dbReference type="Pfam" id="PF20684">
    <property type="entry name" value="Fung_rhodopsin"/>
    <property type="match status" value="1"/>
</dbReference>
<feature type="domain" description="Rhodopsin" evidence="7">
    <location>
        <begin position="62"/>
        <end position="295"/>
    </location>
</feature>
<feature type="transmembrane region" description="Helical" evidence="6">
    <location>
        <begin position="201"/>
        <end position="221"/>
    </location>
</feature>
<evidence type="ECO:0000313" key="8">
    <source>
        <dbReference type="EMBL" id="GAP93274.2"/>
    </source>
</evidence>